<dbReference type="InterPro" id="IPR001683">
    <property type="entry name" value="PX_dom"/>
</dbReference>
<evidence type="ECO:0000259" key="1">
    <source>
        <dbReference type="PROSITE" id="PS50195"/>
    </source>
</evidence>
<sequence length="81" mass="9563">MSIPKRYSEFKLLEEQLRALDLPTSHDLPELPKPSVASFLRGRRSKKTIEMREKAFGNFLRYITEHEELHKCAVFQQFIAN</sequence>
<name>A0A225W9A4_9STRA</name>
<dbReference type="Gene3D" id="3.30.1520.10">
    <property type="entry name" value="Phox-like domain"/>
    <property type="match status" value="1"/>
</dbReference>
<dbReference type="Proteomes" id="UP000198211">
    <property type="component" value="Unassembled WGS sequence"/>
</dbReference>
<dbReference type="GO" id="GO:0035091">
    <property type="term" value="F:phosphatidylinositol binding"/>
    <property type="evidence" value="ECO:0007669"/>
    <property type="project" value="InterPro"/>
</dbReference>
<comment type="caution">
    <text evidence="2">The sequence shown here is derived from an EMBL/GenBank/DDBJ whole genome shotgun (WGS) entry which is preliminary data.</text>
</comment>
<dbReference type="OrthoDB" id="166159at2759"/>
<dbReference type="Pfam" id="PF00787">
    <property type="entry name" value="PX"/>
    <property type="match status" value="1"/>
</dbReference>
<reference evidence="3" key="1">
    <citation type="submission" date="2017-03" db="EMBL/GenBank/DDBJ databases">
        <title>Phytopthora megakarya and P. palmivora, two closely related causual agents of cacao black pod achieved similar genome size and gene model numbers by different mechanisms.</title>
        <authorList>
            <person name="Ali S."/>
            <person name="Shao J."/>
            <person name="Larry D.J."/>
            <person name="Kronmiller B."/>
            <person name="Shen D."/>
            <person name="Strem M.D."/>
            <person name="Melnick R.L."/>
            <person name="Guiltinan M.J."/>
            <person name="Tyler B.M."/>
            <person name="Meinhardt L.W."/>
            <person name="Bailey B.A."/>
        </authorList>
    </citation>
    <scope>NUCLEOTIDE SEQUENCE [LARGE SCALE GENOMIC DNA]</scope>
    <source>
        <strain evidence="3">zdho120</strain>
    </source>
</reference>
<feature type="domain" description="PX" evidence="1">
    <location>
        <begin position="1"/>
        <end position="81"/>
    </location>
</feature>
<evidence type="ECO:0000313" key="3">
    <source>
        <dbReference type="Proteomes" id="UP000198211"/>
    </source>
</evidence>
<dbReference type="SUPFAM" id="SSF64268">
    <property type="entry name" value="PX domain"/>
    <property type="match status" value="1"/>
</dbReference>
<keyword evidence="3" id="KW-1185">Reference proteome</keyword>
<proteinExistence type="predicted"/>
<organism evidence="2 3">
    <name type="scientific">Phytophthora megakarya</name>
    <dbReference type="NCBI Taxonomy" id="4795"/>
    <lineage>
        <taxon>Eukaryota</taxon>
        <taxon>Sar</taxon>
        <taxon>Stramenopiles</taxon>
        <taxon>Oomycota</taxon>
        <taxon>Peronosporomycetes</taxon>
        <taxon>Peronosporales</taxon>
        <taxon>Peronosporaceae</taxon>
        <taxon>Phytophthora</taxon>
    </lineage>
</organism>
<accession>A0A225W9A4</accession>
<dbReference type="STRING" id="4795.A0A225W9A4"/>
<dbReference type="PROSITE" id="PS50195">
    <property type="entry name" value="PX"/>
    <property type="match status" value="1"/>
</dbReference>
<protein>
    <recommendedName>
        <fullName evidence="1">PX domain-containing protein</fullName>
    </recommendedName>
</protein>
<dbReference type="InterPro" id="IPR036871">
    <property type="entry name" value="PX_dom_sf"/>
</dbReference>
<gene>
    <name evidence="2" type="ORF">PHMEG_00012395</name>
</gene>
<evidence type="ECO:0000313" key="2">
    <source>
        <dbReference type="EMBL" id="OWZ14165.1"/>
    </source>
</evidence>
<dbReference type="EMBL" id="NBNE01001400">
    <property type="protein sequence ID" value="OWZ14165.1"/>
    <property type="molecule type" value="Genomic_DNA"/>
</dbReference>
<dbReference type="AlphaFoldDB" id="A0A225W9A4"/>